<protein>
    <submittedName>
        <fullName evidence="2">Uncharacterized protein</fullName>
    </submittedName>
</protein>
<accession>A0AAI9J0N2</accession>
<organism evidence="2 3">
    <name type="scientific">Bordetella pertussis CHLA-26</name>
    <dbReference type="NCBI Taxonomy" id="1331284"/>
    <lineage>
        <taxon>Bacteria</taxon>
        <taxon>Pseudomonadati</taxon>
        <taxon>Pseudomonadota</taxon>
        <taxon>Betaproteobacteria</taxon>
        <taxon>Burkholderiales</taxon>
        <taxon>Alcaligenaceae</taxon>
        <taxon>Bordetella</taxon>
    </lineage>
</organism>
<dbReference type="EMBL" id="AXSB02000030">
    <property type="protein sequence ID" value="ETH30565.1"/>
    <property type="molecule type" value="Genomic_DNA"/>
</dbReference>
<dbReference type="Proteomes" id="UP000018679">
    <property type="component" value="Unassembled WGS sequence"/>
</dbReference>
<reference evidence="2 3" key="1">
    <citation type="journal article" date="2013" name="Genome Announc.">
        <title>Genome Sequences of 28 Bordetella pertussis U.S. Outbreak Strains Dating from 2010 to 2012.</title>
        <authorList>
            <person name="Harvill E.T."/>
            <person name="Goodfield L.L."/>
            <person name="Ivanov Y."/>
            <person name="Meyer J.A."/>
            <person name="Newth C."/>
            <person name="Cassiday P."/>
            <person name="Tondella M.L."/>
            <person name="Liao P."/>
            <person name="Zimmerman J."/>
            <person name="Meert K."/>
            <person name="Wessel D."/>
            <person name="Berger J."/>
            <person name="Dean J.M."/>
            <person name="Holubkov R."/>
            <person name="Burr J."/>
            <person name="Liu T."/>
            <person name="Brinkac L."/>
            <person name="Kim M."/>
            <person name="Losada L."/>
        </authorList>
    </citation>
    <scope>NUCLEOTIDE SEQUENCE [LARGE SCALE GENOMIC DNA]</scope>
    <source>
        <strain evidence="2 3">CHLA-26</strain>
    </source>
</reference>
<feature type="region of interest" description="Disordered" evidence="1">
    <location>
        <begin position="1"/>
        <end position="53"/>
    </location>
</feature>
<evidence type="ECO:0000313" key="2">
    <source>
        <dbReference type="EMBL" id="ETH30565.1"/>
    </source>
</evidence>
<feature type="compositionally biased region" description="Basic and acidic residues" evidence="1">
    <location>
        <begin position="1"/>
        <end position="16"/>
    </location>
</feature>
<evidence type="ECO:0000256" key="1">
    <source>
        <dbReference type="SAM" id="MobiDB-lite"/>
    </source>
</evidence>
<name>A0AAI9J0N2_BORPT</name>
<proteinExistence type="predicted"/>
<gene>
    <name evidence="2" type="ORF">L566_3006</name>
</gene>
<evidence type="ECO:0000313" key="3">
    <source>
        <dbReference type="Proteomes" id="UP000018679"/>
    </source>
</evidence>
<dbReference type="AlphaFoldDB" id="A0AAI9J0N2"/>
<feature type="compositionally biased region" description="Basic and acidic residues" evidence="1">
    <location>
        <begin position="26"/>
        <end position="40"/>
    </location>
</feature>
<comment type="caution">
    <text evidence="2">The sequence shown here is derived from an EMBL/GenBank/DDBJ whole genome shotgun (WGS) entry which is preliminary data.</text>
</comment>
<sequence>MTESIEIHVPPKEKLNKPTRLPYDAGDAKETTASRRDQARAMRGFAQYPKPTS</sequence>